<protein>
    <submittedName>
        <fullName evidence="1">Uncharacterized protein</fullName>
    </submittedName>
</protein>
<sequence>MRPASEFQLEVPILRAVKRARSPPGYGEPCGDSSFTAVSTDPRYIMARDLSKQQARHDGAAGLPGVDWTVRASEDTVISIEHFEH</sequence>
<reference evidence="1" key="1">
    <citation type="submission" date="2021-03" db="EMBL/GenBank/DDBJ databases">
        <authorList>
            <consortium name="DOE Joint Genome Institute"/>
            <person name="Ahrendt S."/>
            <person name="Looney B.P."/>
            <person name="Miyauchi S."/>
            <person name="Morin E."/>
            <person name="Drula E."/>
            <person name="Courty P.E."/>
            <person name="Chicoki N."/>
            <person name="Fauchery L."/>
            <person name="Kohler A."/>
            <person name="Kuo A."/>
            <person name="Labutti K."/>
            <person name="Pangilinan J."/>
            <person name="Lipzen A."/>
            <person name="Riley R."/>
            <person name="Andreopoulos W."/>
            <person name="He G."/>
            <person name="Johnson J."/>
            <person name="Barry K.W."/>
            <person name="Grigoriev I.V."/>
            <person name="Nagy L."/>
            <person name="Hibbett D."/>
            <person name="Henrissat B."/>
            <person name="Matheny P.B."/>
            <person name="Labbe J."/>
            <person name="Martin F."/>
        </authorList>
    </citation>
    <scope>NUCLEOTIDE SEQUENCE</scope>
    <source>
        <strain evidence="1">HHB10654</strain>
    </source>
</reference>
<keyword evidence="2" id="KW-1185">Reference proteome</keyword>
<accession>A0ACB8TEP4</accession>
<proteinExistence type="predicted"/>
<evidence type="ECO:0000313" key="1">
    <source>
        <dbReference type="EMBL" id="KAI0066881.1"/>
    </source>
</evidence>
<name>A0ACB8TEP4_9AGAM</name>
<dbReference type="EMBL" id="MU277191">
    <property type="protein sequence ID" value="KAI0066881.1"/>
    <property type="molecule type" value="Genomic_DNA"/>
</dbReference>
<reference evidence="1" key="2">
    <citation type="journal article" date="2022" name="New Phytol.">
        <title>Evolutionary transition to the ectomycorrhizal habit in the genomes of a hyperdiverse lineage of mushroom-forming fungi.</title>
        <authorList>
            <person name="Looney B."/>
            <person name="Miyauchi S."/>
            <person name="Morin E."/>
            <person name="Drula E."/>
            <person name="Courty P.E."/>
            <person name="Kohler A."/>
            <person name="Kuo A."/>
            <person name="LaButti K."/>
            <person name="Pangilinan J."/>
            <person name="Lipzen A."/>
            <person name="Riley R."/>
            <person name="Andreopoulos W."/>
            <person name="He G."/>
            <person name="Johnson J."/>
            <person name="Nolan M."/>
            <person name="Tritt A."/>
            <person name="Barry K.W."/>
            <person name="Grigoriev I.V."/>
            <person name="Nagy L.G."/>
            <person name="Hibbett D."/>
            <person name="Henrissat B."/>
            <person name="Matheny P.B."/>
            <person name="Labbe J."/>
            <person name="Martin F.M."/>
        </authorList>
    </citation>
    <scope>NUCLEOTIDE SEQUENCE</scope>
    <source>
        <strain evidence="1">HHB10654</strain>
    </source>
</reference>
<gene>
    <name evidence="1" type="ORF">BV25DRAFT_1256045</name>
</gene>
<organism evidence="1 2">
    <name type="scientific">Artomyces pyxidatus</name>
    <dbReference type="NCBI Taxonomy" id="48021"/>
    <lineage>
        <taxon>Eukaryota</taxon>
        <taxon>Fungi</taxon>
        <taxon>Dikarya</taxon>
        <taxon>Basidiomycota</taxon>
        <taxon>Agaricomycotina</taxon>
        <taxon>Agaricomycetes</taxon>
        <taxon>Russulales</taxon>
        <taxon>Auriscalpiaceae</taxon>
        <taxon>Artomyces</taxon>
    </lineage>
</organism>
<comment type="caution">
    <text evidence="1">The sequence shown here is derived from an EMBL/GenBank/DDBJ whole genome shotgun (WGS) entry which is preliminary data.</text>
</comment>
<evidence type="ECO:0000313" key="2">
    <source>
        <dbReference type="Proteomes" id="UP000814140"/>
    </source>
</evidence>
<dbReference type="Proteomes" id="UP000814140">
    <property type="component" value="Unassembled WGS sequence"/>
</dbReference>